<keyword evidence="2" id="KW-0808">Transferase</keyword>
<dbReference type="InterPro" id="IPR007345">
    <property type="entry name" value="Polysacch_pyruvyl_Trfase"/>
</dbReference>
<evidence type="ECO:0000259" key="1">
    <source>
        <dbReference type="Pfam" id="PF04230"/>
    </source>
</evidence>
<evidence type="ECO:0000313" key="3">
    <source>
        <dbReference type="Proteomes" id="UP000594480"/>
    </source>
</evidence>
<dbReference type="GO" id="GO:0016740">
    <property type="term" value="F:transferase activity"/>
    <property type="evidence" value="ECO:0007669"/>
    <property type="project" value="UniProtKB-KW"/>
</dbReference>
<dbReference type="AlphaFoldDB" id="A0A7S8MXI8"/>
<reference evidence="2 3" key="1">
    <citation type="submission" date="2020-11" db="EMBL/GenBank/DDBJ databases">
        <title>Amino acid is mineralized and recycled by bacteria in oceanic microbiome.</title>
        <authorList>
            <person name="Zheng L.Y."/>
        </authorList>
    </citation>
    <scope>NUCLEOTIDE SEQUENCE [LARGE SCALE GENOMIC DNA]</scope>
    <source>
        <strain evidence="2 3">A32-1</strain>
    </source>
</reference>
<keyword evidence="3" id="KW-1185">Reference proteome</keyword>
<accession>A0A7S8MXI8</accession>
<dbReference type="Proteomes" id="UP000594480">
    <property type="component" value="Chromosome"/>
</dbReference>
<organism evidence="2 3">
    <name type="scientific">Microbacterium schleiferi</name>
    <dbReference type="NCBI Taxonomy" id="69362"/>
    <lineage>
        <taxon>Bacteria</taxon>
        <taxon>Bacillati</taxon>
        <taxon>Actinomycetota</taxon>
        <taxon>Actinomycetes</taxon>
        <taxon>Micrococcales</taxon>
        <taxon>Microbacteriaceae</taxon>
        <taxon>Microbacterium</taxon>
    </lineage>
</organism>
<evidence type="ECO:0000313" key="2">
    <source>
        <dbReference type="EMBL" id="QPE05000.1"/>
    </source>
</evidence>
<dbReference type="RefSeq" id="WP_195693020.1">
    <property type="nucleotide sequence ID" value="NZ_CP064760.1"/>
</dbReference>
<name>A0A7S8MXI8_9MICO</name>
<proteinExistence type="predicted"/>
<sequence length="375" mass="41747">MKPRTVGVITIVDLKNYGNRLQNYAVHQLYADRGVKATTIEFTDFPLRSAARGAYYRGFKDLRDSGVVAGRSSRFAEFTRTMTPTRSMSLRHFSSRLGDFDFYSVGSDQVWNPNDRRLGGIPSGEQCLAGVDRGRKVALAPSFGLSTIPSEWRERYSRWLADFGSLSVRESEGAQLVEEMIGRRPEVLIDPTMALPTERWVALQRENTAVRGPYLLTLLLGGSHDRRREELQLFARSQSLQLVDLANPRDPVTARTGPREFVSLVNGAELVVTDSFHCSVFAFMLDTPLAIVPRRGPGGSMSSRISTLASTFGLGNRLVREDQGPLDTALLSHDYREGTAVLERKRDQFMSYLDSEIHRVSAADGAPSVHEGESQ</sequence>
<gene>
    <name evidence="2" type="ORF">IT882_02435</name>
</gene>
<feature type="domain" description="Polysaccharide pyruvyl transferase" evidence="1">
    <location>
        <begin position="16"/>
        <end position="290"/>
    </location>
</feature>
<protein>
    <submittedName>
        <fullName evidence="2">Polysaccharide pyruvyl transferase family protein</fullName>
    </submittedName>
</protein>
<dbReference type="KEGG" id="msf:IT882_02435"/>
<dbReference type="Pfam" id="PF04230">
    <property type="entry name" value="PS_pyruv_trans"/>
    <property type="match status" value="1"/>
</dbReference>
<dbReference type="EMBL" id="CP064760">
    <property type="protein sequence ID" value="QPE05000.1"/>
    <property type="molecule type" value="Genomic_DNA"/>
</dbReference>